<reference evidence="2 3" key="1">
    <citation type="submission" date="2020-05" db="EMBL/GenBank/DDBJ databases">
        <title>Genomic Encyclopedia of Type Strains, Phase III (KMG-III): the genomes of soil and plant-associated and newly described type strains.</title>
        <authorList>
            <person name="Whitman W."/>
        </authorList>
    </citation>
    <scope>NUCLEOTIDE SEQUENCE [LARGE SCALE GENOMIC DNA]</scope>
    <source>
        <strain evidence="2 3">KCTC 19046</strain>
    </source>
</reference>
<gene>
    <name evidence="2" type="ORF">HDG69_002236</name>
</gene>
<evidence type="ECO:0000256" key="1">
    <source>
        <dbReference type="SAM" id="Phobius"/>
    </source>
</evidence>
<keyword evidence="1" id="KW-1133">Transmembrane helix</keyword>
<organism evidence="2 3">
    <name type="scientific">Isoptericola halotolerans</name>
    <dbReference type="NCBI Taxonomy" id="300560"/>
    <lineage>
        <taxon>Bacteria</taxon>
        <taxon>Bacillati</taxon>
        <taxon>Actinomycetota</taxon>
        <taxon>Actinomycetes</taxon>
        <taxon>Micrococcales</taxon>
        <taxon>Promicromonosporaceae</taxon>
        <taxon>Isoptericola</taxon>
    </lineage>
</organism>
<sequence length="166" mass="17992">MVPPVELRSSRLRLVGTALVSALLSAAGSALLVHDPTRPDGRVVAVIAAACALAAICLLAAALRPSRVVLRLDADGFTYRGLRVAWTEVRGYRTPHVYRRGRVIVVAVTDTAEVTARWQSAGLRGTEQSLRRWGTPVVLDATWMAATPGRVIRAFADHAEQGFRQR</sequence>
<proteinExistence type="predicted"/>
<keyword evidence="3" id="KW-1185">Reference proteome</keyword>
<evidence type="ECO:0008006" key="4">
    <source>
        <dbReference type="Google" id="ProtNLM"/>
    </source>
</evidence>
<comment type="caution">
    <text evidence="2">The sequence shown here is derived from an EMBL/GenBank/DDBJ whole genome shotgun (WGS) entry which is preliminary data.</text>
</comment>
<evidence type="ECO:0000313" key="3">
    <source>
        <dbReference type="Proteomes" id="UP000757540"/>
    </source>
</evidence>
<feature type="transmembrane region" description="Helical" evidence="1">
    <location>
        <begin position="43"/>
        <end position="63"/>
    </location>
</feature>
<protein>
    <recommendedName>
        <fullName evidence="4">PH domain-containing protein</fullName>
    </recommendedName>
</protein>
<dbReference type="RefSeq" id="WP_171783848.1">
    <property type="nucleotide sequence ID" value="NZ_BAAAML010000009.1"/>
</dbReference>
<feature type="transmembrane region" description="Helical" evidence="1">
    <location>
        <begin position="12"/>
        <end position="31"/>
    </location>
</feature>
<dbReference type="EMBL" id="JABEZU010000002">
    <property type="protein sequence ID" value="NOV97661.1"/>
    <property type="molecule type" value="Genomic_DNA"/>
</dbReference>
<name>A0ABX2A513_9MICO</name>
<evidence type="ECO:0000313" key="2">
    <source>
        <dbReference type="EMBL" id="NOV97661.1"/>
    </source>
</evidence>
<keyword evidence="1" id="KW-0812">Transmembrane</keyword>
<accession>A0ABX2A513</accession>
<keyword evidence="1" id="KW-0472">Membrane</keyword>
<dbReference type="Proteomes" id="UP000757540">
    <property type="component" value="Unassembled WGS sequence"/>
</dbReference>